<comment type="similarity">
    <text evidence="3 10">Belongs to the ATPase gamma chain family.</text>
</comment>
<dbReference type="Gene3D" id="3.40.1380.10">
    <property type="match status" value="1"/>
</dbReference>
<dbReference type="InterPro" id="IPR035968">
    <property type="entry name" value="ATP_synth_F1_ATPase_gsu"/>
</dbReference>
<dbReference type="GO" id="GO:0005524">
    <property type="term" value="F:ATP binding"/>
    <property type="evidence" value="ECO:0007669"/>
    <property type="project" value="UniProtKB-UniRule"/>
</dbReference>
<keyword evidence="5 10" id="KW-0375">Hydrogen ion transport</keyword>
<keyword evidence="11" id="KW-0175">Coiled coil</keyword>
<evidence type="ECO:0000256" key="11">
    <source>
        <dbReference type="SAM" id="Coils"/>
    </source>
</evidence>
<evidence type="ECO:0000256" key="5">
    <source>
        <dbReference type="ARBA" id="ARBA00022781"/>
    </source>
</evidence>
<evidence type="ECO:0000256" key="10">
    <source>
        <dbReference type="HAMAP-Rule" id="MF_00815"/>
    </source>
</evidence>
<dbReference type="NCBIfam" id="NF004145">
    <property type="entry name" value="PRK05621.1-2"/>
    <property type="match status" value="1"/>
</dbReference>
<dbReference type="PRINTS" id="PR00126">
    <property type="entry name" value="ATPASEGAMMA"/>
</dbReference>
<dbReference type="InterPro" id="IPR000131">
    <property type="entry name" value="ATP_synth_F1_gsu"/>
</dbReference>
<proteinExistence type="inferred from homology"/>
<dbReference type="HAMAP" id="MF_00815">
    <property type="entry name" value="ATP_synth_gamma_bact"/>
    <property type="match status" value="1"/>
</dbReference>
<sequence length="300" mass="32881">MGAQLREYKQKISSAQTTKKITKAMELIAASRIQKAMARVRASSPFSRAVTRAVSAVATHTTIDHVLTREAENPTRSAVLLLTSDRGLAGAFNSQVIKEALELAEHLREEGKEVVFYLFGRKAVGYFQFRQMAAADEWIGEADTPTFETAKQMSDALIAAYELDAAEDGVDEIHVVYNRFVSMMTQEPESVRLLPLEVVESDEAGDVPASAETYPLYEFEPEASEVLDALLPVYIQSRIFNALLQSAAAKQAATQKAMKSASDNADKLITDYTRLRNNARQAEITQQIAEIVGGADALAS</sequence>
<evidence type="ECO:0000313" key="13">
    <source>
        <dbReference type="Proteomes" id="UP000633205"/>
    </source>
</evidence>
<dbReference type="PANTHER" id="PTHR11693">
    <property type="entry name" value="ATP SYNTHASE GAMMA CHAIN"/>
    <property type="match status" value="1"/>
</dbReference>
<evidence type="ECO:0000313" key="12">
    <source>
        <dbReference type="EMBL" id="GGD34476.1"/>
    </source>
</evidence>
<comment type="subcellular location">
    <subcellularLocation>
        <location evidence="10">Cell membrane</location>
        <topology evidence="10">Peripheral membrane protein</topology>
    </subcellularLocation>
    <subcellularLocation>
        <location evidence="2">Membrane</location>
        <topology evidence="2">Peripheral membrane protein</topology>
    </subcellularLocation>
</comment>
<reference evidence="12" key="2">
    <citation type="submission" date="2020-09" db="EMBL/GenBank/DDBJ databases">
        <authorList>
            <person name="Sun Q."/>
            <person name="Zhou Y."/>
        </authorList>
    </citation>
    <scope>NUCLEOTIDE SEQUENCE</scope>
    <source>
        <strain evidence="12">CGMCC 1.15152</strain>
    </source>
</reference>
<protein>
    <recommendedName>
        <fullName evidence="10">ATP synthase gamma chain</fullName>
    </recommendedName>
    <alternativeName>
        <fullName evidence="10">ATP synthase F1 sector gamma subunit</fullName>
    </alternativeName>
    <alternativeName>
        <fullName evidence="10">F-ATPase gamma subunit</fullName>
    </alternativeName>
</protein>
<keyword evidence="9 10" id="KW-0066">ATP synthesis</keyword>
<name>A0A916Y8B7_9MICO</name>
<dbReference type="SUPFAM" id="SSF52943">
    <property type="entry name" value="ATP synthase (F1-ATPase), gamma subunit"/>
    <property type="match status" value="1"/>
</dbReference>
<keyword evidence="13" id="KW-1185">Reference proteome</keyword>
<dbReference type="NCBIfam" id="TIGR01146">
    <property type="entry name" value="ATPsyn_F1gamma"/>
    <property type="match status" value="1"/>
</dbReference>
<comment type="subunit">
    <text evidence="10">F-type ATPases have 2 components, CF(1) - the catalytic core - and CF(0) - the membrane proton channel. CF(1) has five subunits: alpha(3), beta(3), gamma(1), delta(1), epsilon(1). CF(0) has three main subunits: a, b and c.</text>
</comment>
<dbReference type="Proteomes" id="UP000633205">
    <property type="component" value="Unassembled WGS sequence"/>
</dbReference>
<evidence type="ECO:0000256" key="3">
    <source>
        <dbReference type="ARBA" id="ARBA00007681"/>
    </source>
</evidence>
<evidence type="ECO:0000256" key="7">
    <source>
        <dbReference type="ARBA" id="ARBA00023136"/>
    </source>
</evidence>
<dbReference type="GO" id="GO:0005886">
    <property type="term" value="C:plasma membrane"/>
    <property type="evidence" value="ECO:0007669"/>
    <property type="project" value="UniProtKB-SubCell"/>
</dbReference>
<comment type="function">
    <text evidence="1 10">Produces ATP from ADP in the presence of a proton gradient across the membrane. The gamma chain is believed to be important in regulating ATPase activity and the flow of protons through the CF(0) complex.</text>
</comment>
<keyword evidence="6 10" id="KW-0406">Ion transport</keyword>
<dbReference type="RefSeq" id="WP_188711527.1">
    <property type="nucleotide sequence ID" value="NZ_BMHO01000001.1"/>
</dbReference>
<feature type="coiled-coil region" evidence="11">
    <location>
        <begin position="258"/>
        <end position="285"/>
    </location>
</feature>
<accession>A0A916Y8B7</accession>
<dbReference type="GO" id="GO:0042777">
    <property type="term" value="P:proton motive force-driven plasma membrane ATP synthesis"/>
    <property type="evidence" value="ECO:0007669"/>
    <property type="project" value="UniProtKB-UniRule"/>
</dbReference>
<keyword evidence="7 10" id="KW-0472">Membrane</keyword>
<gene>
    <name evidence="10 12" type="primary">atpG</name>
    <name evidence="12" type="ORF">GCM10010915_13590</name>
</gene>
<dbReference type="GO" id="GO:0046933">
    <property type="term" value="F:proton-transporting ATP synthase activity, rotational mechanism"/>
    <property type="evidence" value="ECO:0007669"/>
    <property type="project" value="UniProtKB-UniRule"/>
</dbReference>
<evidence type="ECO:0000256" key="2">
    <source>
        <dbReference type="ARBA" id="ARBA00004170"/>
    </source>
</evidence>
<evidence type="ECO:0000256" key="9">
    <source>
        <dbReference type="ARBA" id="ARBA00023310"/>
    </source>
</evidence>
<organism evidence="12 13">
    <name type="scientific">Microbacterium faecale</name>
    <dbReference type="NCBI Taxonomy" id="1804630"/>
    <lineage>
        <taxon>Bacteria</taxon>
        <taxon>Bacillati</taxon>
        <taxon>Actinomycetota</taxon>
        <taxon>Actinomycetes</taxon>
        <taxon>Micrococcales</taxon>
        <taxon>Microbacteriaceae</taxon>
        <taxon>Microbacterium</taxon>
    </lineage>
</organism>
<keyword evidence="10" id="KW-1003">Cell membrane</keyword>
<dbReference type="Pfam" id="PF00231">
    <property type="entry name" value="ATP-synt"/>
    <property type="match status" value="1"/>
</dbReference>
<evidence type="ECO:0000256" key="6">
    <source>
        <dbReference type="ARBA" id="ARBA00023065"/>
    </source>
</evidence>
<dbReference type="GO" id="GO:0045259">
    <property type="term" value="C:proton-transporting ATP synthase complex"/>
    <property type="evidence" value="ECO:0007669"/>
    <property type="project" value="UniProtKB-KW"/>
</dbReference>
<evidence type="ECO:0000256" key="1">
    <source>
        <dbReference type="ARBA" id="ARBA00003456"/>
    </source>
</evidence>
<dbReference type="AlphaFoldDB" id="A0A916Y8B7"/>
<keyword evidence="8 10" id="KW-0139">CF(1)</keyword>
<keyword evidence="4 10" id="KW-0813">Transport</keyword>
<dbReference type="PANTHER" id="PTHR11693:SF22">
    <property type="entry name" value="ATP SYNTHASE SUBUNIT GAMMA, MITOCHONDRIAL"/>
    <property type="match status" value="1"/>
</dbReference>
<dbReference type="CDD" id="cd12151">
    <property type="entry name" value="F1-ATPase_gamma"/>
    <property type="match status" value="1"/>
</dbReference>
<reference evidence="12" key="1">
    <citation type="journal article" date="2014" name="Int. J. Syst. Evol. Microbiol.">
        <title>Complete genome sequence of Corynebacterium casei LMG S-19264T (=DSM 44701T), isolated from a smear-ripened cheese.</title>
        <authorList>
            <consortium name="US DOE Joint Genome Institute (JGI-PGF)"/>
            <person name="Walter F."/>
            <person name="Albersmeier A."/>
            <person name="Kalinowski J."/>
            <person name="Ruckert C."/>
        </authorList>
    </citation>
    <scope>NUCLEOTIDE SEQUENCE</scope>
    <source>
        <strain evidence="12">CGMCC 1.15152</strain>
    </source>
</reference>
<comment type="caution">
    <text evidence="12">The sequence shown here is derived from an EMBL/GenBank/DDBJ whole genome shotgun (WGS) entry which is preliminary data.</text>
</comment>
<evidence type="ECO:0000256" key="4">
    <source>
        <dbReference type="ARBA" id="ARBA00022448"/>
    </source>
</evidence>
<evidence type="ECO:0000256" key="8">
    <source>
        <dbReference type="ARBA" id="ARBA00023196"/>
    </source>
</evidence>
<dbReference type="EMBL" id="BMHO01000001">
    <property type="protein sequence ID" value="GGD34476.1"/>
    <property type="molecule type" value="Genomic_DNA"/>
</dbReference>
<dbReference type="Gene3D" id="1.10.287.80">
    <property type="entry name" value="ATP synthase, gamma subunit, helix hairpin domain"/>
    <property type="match status" value="2"/>
</dbReference>